<dbReference type="EMBL" id="JAPDRQ010000241">
    <property type="protein sequence ID" value="KAJ9651675.1"/>
    <property type="molecule type" value="Genomic_DNA"/>
</dbReference>
<organism evidence="1 2">
    <name type="scientific">Neophaeococcomyces mojaviensis</name>
    <dbReference type="NCBI Taxonomy" id="3383035"/>
    <lineage>
        <taxon>Eukaryota</taxon>
        <taxon>Fungi</taxon>
        <taxon>Dikarya</taxon>
        <taxon>Ascomycota</taxon>
        <taxon>Pezizomycotina</taxon>
        <taxon>Eurotiomycetes</taxon>
        <taxon>Chaetothyriomycetidae</taxon>
        <taxon>Chaetothyriales</taxon>
        <taxon>Chaetothyriales incertae sedis</taxon>
        <taxon>Neophaeococcomyces</taxon>
    </lineage>
</organism>
<name>A0ACC2ZVH4_9EURO</name>
<sequence>MTEPHIAFLGLGAMGFAMSTHLVRSGFRVTGFDIWQPTLDRWQQTCTEISKQSGSGAEPKFQATTSCSEAVKSGANIVILMVATHYQANSALFESGAVNDLPKDIPVVIMATVPPMYPLEVRKRLTEEYNRPDIIVVDAPVSGGVARSQNGTLTVMASSDDPANLEHSLVKTCISALSSNGKTLFPIPGTLGAGTSAKALNQVQCGIHIVGASEIMTLAALAGLNTKTFFDTVQQPQSSSTDGLSKEKFRYGWTWMLTNRAPRMIDPSLPIASAISIINKDVGIIVDEETRLKVELPLLNTANAQLKQCMDSGIAGWDDAYITKFYLDPTLKDETRMNTVISQASSSTSTVQDVEQVTETVLQAHALINLVSAYETVQFAGALDLMGEKQRDMWFRLIAGAAGGSTVFEEVVPVAFGEATWTDGFKKWTSSKLGSAWDLSKVEKLVEEVKRKNPEFKPVLVEGAIKFAKELSQ</sequence>
<protein>
    <submittedName>
        <fullName evidence="1">Uncharacterized protein</fullName>
    </submittedName>
</protein>
<comment type="caution">
    <text evidence="1">The sequence shown here is derived from an EMBL/GenBank/DDBJ whole genome shotgun (WGS) entry which is preliminary data.</text>
</comment>
<dbReference type="Proteomes" id="UP001172386">
    <property type="component" value="Unassembled WGS sequence"/>
</dbReference>
<accession>A0ACC2ZVH4</accession>
<keyword evidence="2" id="KW-1185">Reference proteome</keyword>
<reference evidence="1" key="1">
    <citation type="submission" date="2022-10" db="EMBL/GenBank/DDBJ databases">
        <title>Culturing micro-colonial fungi from biological soil crusts in the Mojave desert and describing Neophaeococcomyces mojavensis, and introducing the new genera and species Taxawa tesnikishii.</title>
        <authorList>
            <person name="Kurbessoian T."/>
            <person name="Stajich J.E."/>
        </authorList>
    </citation>
    <scope>NUCLEOTIDE SEQUENCE</scope>
    <source>
        <strain evidence="1">JES_112</strain>
    </source>
</reference>
<proteinExistence type="predicted"/>
<gene>
    <name evidence="1" type="ORF">H2198_009057</name>
</gene>
<evidence type="ECO:0000313" key="2">
    <source>
        <dbReference type="Proteomes" id="UP001172386"/>
    </source>
</evidence>
<evidence type="ECO:0000313" key="1">
    <source>
        <dbReference type="EMBL" id="KAJ9651675.1"/>
    </source>
</evidence>